<dbReference type="SMART" id="SM00825">
    <property type="entry name" value="PKS_KS"/>
    <property type="match status" value="1"/>
</dbReference>
<evidence type="ECO:0000313" key="14">
    <source>
        <dbReference type="Proteomes" id="UP000238348"/>
    </source>
</evidence>
<dbReference type="InterPro" id="IPR018201">
    <property type="entry name" value="Ketoacyl_synth_AS"/>
</dbReference>
<dbReference type="Pfam" id="PF08659">
    <property type="entry name" value="KR"/>
    <property type="match status" value="1"/>
</dbReference>
<evidence type="ECO:0000256" key="9">
    <source>
        <dbReference type="PROSITE-ProRule" id="PRU01363"/>
    </source>
</evidence>
<dbReference type="Gene3D" id="3.40.47.10">
    <property type="match status" value="1"/>
</dbReference>
<dbReference type="Gene3D" id="3.40.50.720">
    <property type="entry name" value="NAD(P)-binding Rossmann-like Domain"/>
    <property type="match status" value="2"/>
</dbReference>
<dbReference type="InterPro" id="IPR049900">
    <property type="entry name" value="PKS_mFAS_DH"/>
</dbReference>
<dbReference type="Gene3D" id="3.10.129.110">
    <property type="entry name" value="Polyketide synthase dehydratase"/>
    <property type="match status" value="1"/>
</dbReference>
<evidence type="ECO:0000259" key="10">
    <source>
        <dbReference type="PROSITE" id="PS50075"/>
    </source>
</evidence>
<dbReference type="InterPro" id="IPR049552">
    <property type="entry name" value="PKS_DH_N"/>
</dbReference>
<keyword evidence="4" id="KW-0808">Transferase</keyword>
<keyword evidence="7" id="KW-0012">Acyltransferase</keyword>
<dbReference type="CDD" id="cd05195">
    <property type="entry name" value="enoyl_red"/>
    <property type="match status" value="1"/>
</dbReference>
<dbReference type="PANTHER" id="PTHR43775">
    <property type="entry name" value="FATTY ACID SYNTHASE"/>
    <property type="match status" value="1"/>
</dbReference>
<dbReference type="Pfam" id="PF16197">
    <property type="entry name" value="KAsynt_C_assoc"/>
    <property type="match status" value="1"/>
</dbReference>
<evidence type="ECO:0000256" key="7">
    <source>
        <dbReference type="ARBA" id="ARBA00023315"/>
    </source>
</evidence>
<dbReference type="InterPro" id="IPR016039">
    <property type="entry name" value="Thiolase-like"/>
</dbReference>
<protein>
    <submittedName>
        <fullName evidence="13">Uncharacterized protein</fullName>
    </submittedName>
</protein>
<dbReference type="Pfam" id="PF00668">
    <property type="entry name" value="Condensation"/>
    <property type="match status" value="1"/>
</dbReference>
<dbReference type="SUPFAM" id="SSF55048">
    <property type="entry name" value="Probable ACP-binding domain of malonyl-CoA ACP transacylase"/>
    <property type="match status" value="1"/>
</dbReference>
<keyword evidence="2" id="KW-0596">Phosphopantetheine</keyword>
<dbReference type="Pfam" id="PF21089">
    <property type="entry name" value="PKS_DH_N"/>
    <property type="match status" value="1"/>
</dbReference>
<dbReference type="PANTHER" id="PTHR43775:SF37">
    <property type="entry name" value="SI:DKEY-61P9.11"/>
    <property type="match status" value="1"/>
</dbReference>
<dbReference type="SMART" id="SM00822">
    <property type="entry name" value="PKS_KR"/>
    <property type="match status" value="1"/>
</dbReference>
<feature type="region of interest" description="C-terminal hotdog fold" evidence="9">
    <location>
        <begin position="1071"/>
        <end position="1209"/>
    </location>
</feature>
<dbReference type="Gene3D" id="3.40.50.11460">
    <property type="match status" value="1"/>
</dbReference>
<dbReference type="InterPro" id="IPR042104">
    <property type="entry name" value="PKS_dehydratase_sf"/>
</dbReference>
<dbReference type="FunFam" id="3.40.366.10:FF:000002">
    <property type="entry name" value="Probable polyketide synthase 2"/>
    <property type="match status" value="1"/>
</dbReference>
<dbReference type="SUPFAM" id="SSF53901">
    <property type="entry name" value="Thiolase-like"/>
    <property type="match status" value="1"/>
</dbReference>
<dbReference type="SUPFAM" id="SSF50129">
    <property type="entry name" value="GroES-like"/>
    <property type="match status" value="1"/>
</dbReference>
<comment type="function">
    <text evidence="8">Involved in production of the polyketide antibiotic thailandamide.</text>
</comment>
<dbReference type="InterPro" id="IPR020841">
    <property type="entry name" value="PKS_Beta-ketoAc_synthase_dom"/>
</dbReference>
<dbReference type="InterPro" id="IPR013968">
    <property type="entry name" value="PKS_KR"/>
</dbReference>
<dbReference type="InterPro" id="IPR013149">
    <property type="entry name" value="ADH-like_C"/>
</dbReference>
<dbReference type="InterPro" id="IPR020807">
    <property type="entry name" value="PKS_DH"/>
</dbReference>
<evidence type="ECO:0000256" key="6">
    <source>
        <dbReference type="ARBA" id="ARBA00023268"/>
    </source>
</evidence>
<gene>
    <name evidence="13" type="ORF">SOCE26_056860</name>
</gene>
<dbReference type="InterPro" id="IPR036291">
    <property type="entry name" value="NAD(P)-bd_dom_sf"/>
</dbReference>
<evidence type="ECO:0000256" key="8">
    <source>
        <dbReference type="ARBA" id="ARBA00054155"/>
    </source>
</evidence>
<dbReference type="PROSITE" id="PS00606">
    <property type="entry name" value="KS3_1"/>
    <property type="match status" value="1"/>
</dbReference>
<dbReference type="InterPro" id="IPR001242">
    <property type="entry name" value="Condensation_dom"/>
</dbReference>
<comment type="cofactor">
    <cofactor evidence="1">
        <name>pantetheine 4'-phosphate</name>
        <dbReference type="ChEBI" id="CHEBI:47942"/>
    </cofactor>
</comment>
<dbReference type="InterPro" id="IPR001227">
    <property type="entry name" value="Ac_transferase_dom_sf"/>
</dbReference>
<dbReference type="SUPFAM" id="SSF47336">
    <property type="entry name" value="ACP-like"/>
    <property type="match status" value="1"/>
</dbReference>
<evidence type="ECO:0000256" key="3">
    <source>
        <dbReference type="ARBA" id="ARBA00022553"/>
    </source>
</evidence>
<dbReference type="InterPro" id="IPR016035">
    <property type="entry name" value="Acyl_Trfase/lysoPLipase"/>
</dbReference>
<dbReference type="InterPro" id="IPR020806">
    <property type="entry name" value="PKS_PP-bd"/>
</dbReference>
<dbReference type="GO" id="GO:0031177">
    <property type="term" value="F:phosphopantetheine binding"/>
    <property type="evidence" value="ECO:0007669"/>
    <property type="project" value="InterPro"/>
</dbReference>
<dbReference type="InterPro" id="IPR057326">
    <property type="entry name" value="KR_dom"/>
</dbReference>
<dbReference type="Pfam" id="PF00698">
    <property type="entry name" value="Acyl_transf_1"/>
    <property type="match status" value="1"/>
</dbReference>
<dbReference type="InterPro" id="IPR009081">
    <property type="entry name" value="PP-bd_ACP"/>
</dbReference>
<dbReference type="InterPro" id="IPR006162">
    <property type="entry name" value="Ppantetheine_attach_site"/>
</dbReference>
<evidence type="ECO:0000256" key="2">
    <source>
        <dbReference type="ARBA" id="ARBA00022450"/>
    </source>
</evidence>
<proteinExistence type="predicted"/>
<dbReference type="Gene3D" id="3.30.70.3290">
    <property type="match status" value="1"/>
</dbReference>
<dbReference type="SMART" id="SM00823">
    <property type="entry name" value="PKS_PP"/>
    <property type="match status" value="1"/>
</dbReference>
<dbReference type="Pfam" id="PF00550">
    <property type="entry name" value="PP-binding"/>
    <property type="match status" value="1"/>
</dbReference>
<dbReference type="InterPro" id="IPR036736">
    <property type="entry name" value="ACP-like_sf"/>
</dbReference>
<evidence type="ECO:0000256" key="5">
    <source>
        <dbReference type="ARBA" id="ARBA00022857"/>
    </source>
</evidence>
<dbReference type="InterPro" id="IPR023213">
    <property type="entry name" value="CAT-like_dom_sf"/>
</dbReference>
<keyword evidence="3" id="KW-0597">Phosphoprotein</keyword>
<dbReference type="InterPro" id="IPR014031">
    <property type="entry name" value="Ketoacyl_synth_C"/>
</dbReference>
<feature type="active site" description="Proton acceptor; for dehydratase activity" evidence="9">
    <location>
        <position position="967"/>
    </location>
</feature>
<evidence type="ECO:0000256" key="1">
    <source>
        <dbReference type="ARBA" id="ARBA00001957"/>
    </source>
</evidence>
<dbReference type="PROSITE" id="PS50075">
    <property type="entry name" value="CARRIER"/>
    <property type="match status" value="1"/>
</dbReference>
<reference evidence="13 14" key="1">
    <citation type="submission" date="2015-09" db="EMBL/GenBank/DDBJ databases">
        <title>Sorangium comparison.</title>
        <authorList>
            <person name="Zaburannyi N."/>
            <person name="Bunk B."/>
            <person name="Overmann J."/>
            <person name="Mueller R."/>
        </authorList>
    </citation>
    <scope>NUCLEOTIDE SEQUENCE [LARGE SCALE GENOMIC DNA]</scope>
    <source>
        <strain evidence="13 14">So ce26</strain>
    </source>
</reference>
<dbReference type="InterPro" id="IPR049551">
    <property type="entry name" value="PKS_DH_C"/>
</dbReference>
<dbReference type="PROSITE" id="PS00012">
    <property type="entry name" value="PHOSPHOPANTETHEINE"/>
    <property type="match status" value="1"/>
</dbReference>
<dbReference type="Gene3D" id="3.40.366.10">
    <property type="entry name" value="Malonyl-Coenzyme A Acyl Carrier Protein, domain 2"/>
    <property type="match status" value="1"/>
</dbReference>
<keyword evidence="5" id="KW-0521">NADP</keyword>
<dbReference type="SMART" id="SM00827">
    <property type="entry name" value="PKS_AT"/>
    <property type="match status" value="1"/>
</dbReference>
<feature type="domain" description="Ketosynthase family 3 (KS3)" evidence="11">
    <location>
        <begin position="14"/>
        <end position="442"/>
    </location>
</feature>
<feature type="domain" description="Carrier" evidence="10">
    <location>
        <begin position="2077"/>
        <end position="2152"/>
    </location>
</feature>
<dbReference type="CDD" id="cd00833">
    <property type="entry name" value="PKS"/>
    <property type="match status" value="1"/>
</dbReference>
<dbReference type="InterPro" id="IPR014030">
    <property type="entry name" value="Ketoacyl_synth_N"/>
</dbReference>
<dbReference type="GO" id="GO:0006633">
    <property type="term" value="P:fatty acid biosynthetic process"/>
    <property type="evidence" value="ECO:0007669"/>
    <property type="project" value="InterPro"/>
</dbReference>
<dbReference type="Proteomes" id="UP000238348">
    <property type="component" value="Chromosome"/>
</dbReference>
<dbReference type="Gene3D" id="1.10.1200.10">
    <property type="entry name" value="ACP-like"/>
    <property type="match status" value="1"/>
</dbReference>
<dbReference type="Pfam" id="PF00109">
    <property type="entry name" value="ketoacyl-synt"/>
    <property type="match status" value="1"/>
</dbReference>
<dbReference type="SUPFAM" id="SSF51735">
    <property type="entry name" value="NAD(P)-binding Rossmann-fold domains"/>
    <property type="match status" value="3"/>
</dbReference>
<dbReference type="SUPFAM" id="SSF52151">
    <property type="entry name" value="FabD/lysophospholipase-like"/>
    <property type="match status" value="1"/>
</dbReference>
<dbReference type="Pfam" id="PF22621">
    <property type="entry name" value="CurL-like_PKS_C"/>
    <property type="match status" value="1"/>
</dbReference>
<dbReference type="PROSITE" id="PS52004">
    <property type="entry name" value="KS3_2"/>
    <property type="match status" value="1"/>
</dbReference>
<dbReference type="SUPFAM" id="SSF52777">
    <property type="entry name" value="CoA-dependent acyltransferases"/>
    <property type="match status" value="2"/>
</dbReference>
<dbReference type="GO" id="GO:0004315">
    <property type="term" value="F:3-oxoacyl-[acyl-carrier-protein] synthase activity"/>
    <property type="evidence" value="ECO:0007669"/>
    <property type="project" value="InterPro"/>
</dbReference>
<dbReference type="Pfam" id="PF00107">
    <property type="entry name" value="ADH_zinc_N"/>
    <property type="match status" value="1"/>
</dbReference>
<dbReference type="InterPro" id="IPR050091">
    <property type="entry name" value="PKS_NRPS_Biosynth_Enz"/>
</dbReference>
<dbReference type="InterPro" id="IPR014043">
    <property type="entry name" value="Acyl_transferase_dom"/>
</dbReference>
<dbReference type="InterPro" id="IPR016036">
    <property type="entry name" value="Malonyl_transacylase_ACP-bd"/>
</dbReference>
<evidence type="ECO:0000259" key="11">
    <source>
        <dbReference type="PROSITE" id="PS52004"/>
    </source>
</evidence>
<dbReference type="FunFam" id="3.40.47.10:FF:000019">
    <property type="entry name" value="Polyketide synthase type I"/>
    <property type="match status" value="1"/>
</dbReference>
<dbReference type="InterPro" id="IPR032821">
    <property type="entry name" value="PKS_assoc"/>
</dbReference>
<organism evidence="13 14">
    <name type="scientific">Sorangium cellulosum</name>
    <name type="common">Polyangium cellulosum</name>
    <dbReference type="NCBI Taxonomy" id="56"/>
    <lineage>
        <taxon>Bacteria</taxon>
        <taxon>Pseudomonadati</taxon>
        <taxon>Myxococcota</taxon>
        <taxon>Polyangia</taxon>
        <taxon>Polyangiales</taxon>
        <taxon>Polyangiaceae</taxon>
        <taxon>Sorangium</taxon>
    </lineage>
</organism>
<dbReference type="Pfam" id="PF02801">
    <property type="entry name" value="Ketoacyl-synt_C"/>
    <property type="match status" value="1"/>
</dbReference>
<accession>A0A2L0EY44</accession>
<dbReference type="GO" id="GO:0016491">
    <property type="term" value="F:oxidoreductase activity"/>
    <property type="evidence" value="ECO:0007669"/>
    <property type="project" value="InterPro"/>
</dbReference>
<keyword evidence="6" id="KW-0511">Multifunctional enzyme</keyword>
<dbReference type="InterPro" id="IPR020843">
    <property type="entry name" value="ER"/>
</dbReference>
<dbReference type="Gene3D" id="3.90.180.10">
    <property type="entry name" value="Medium-chain alcohol dehydrogenases, catalytic domain"/>
    <property type="match status" value="1"/>
</dbReference>
<dbReference type="SMART" id="SM00826">
    <property type="entry name" value="PKS_DH"/>
    <property type="match status" value="1"/>
</dbReference>
<evidence type="ECO:0000313" key="13">
    <source>
        <dbReference type="EMBL" id="AUX44222.1"/>
    </source>
</evidence>
<dbReference type="Gene3D" id="3.30.559.30">
    <property type="entry name" value="Nonribosomal peptide synthetase, condensation domain"/>
    <property type="match status" value="1"/>
</dbReference>
<evidence type="ECO:0000259" key="12">
    <source>
        <dbReference type="PROSITE" id="PS52019"/>
    </source>
</evidence>
<dbReference type="CDD" id="cd08955">
    <property type="entry name" value="KR_2_FAS_SDR_x"/>
    <property type="match status" value="1"/>
</dbReference>
<feature type="active site" description="Proton donor; for dehydratase activity" evidence="9">
    <location>
        <position position="1132"/>
    </location>
</feature>
<evidence type="ECO:0000256" key="4">
    <source>
        <dbReference type="ARBA" id="ARBA00022679"/>
    </source>
</evidence>
<dbReference type="GO" id="GO:0004312">
    <property type="term" value="F:fatty acid synthase activity"/>
    <property type="evidence" value="ECO:0007669"/>
    <property type="project" value="TreeGrafter"/>
</dbReference>
<dbReference type="Pfam" id="PF14765">
    <property type="entry name" value="PS-DH"/>
    <property type="match status" value="1"/>
</dbReference>
<dbReference type="EMBL" id="CP012673">
    <property type="protein sequence ID" value="AUX44222.1"/>
    <property type="molecule type" value="Genomic_DNA"/>
</dbReference>
<feature type="region of interest" description="N-terminal hotdog fold" evidence="9">
    <location>
        <begin position="938"/>
        <end position="1056"/>
    </location>
</feature>
<dbReference type="InterPro" id="IPR011032">
    <property type="entry name" value="GroES-like_sf"/>
</dbReference>
<dbReference type="SMART" id="SM00829">
    <property type="entry name" value="PKS_ER"/>
    <property type="match status" value="1"/>
</dbReference>
<dbReference type="Gene3D" id="3.30.559.10">
    <property type="entry name" value="Chloramphenicol acetyltransferase-like domain"/>
    <property type="match status" value="1"/>
</dbReference>
<sequence length="2653" mass="284689">MKNSNPTTCLSSTSSDIALIGMACRFPGGANSPEAFWSFLLAGGDGIVPVPEDRWDNKAYFDPDREKKNRMYVDRGGFVDGIDQFDPLFFGISPAEASVVDPQHRWLLEVTYEALENAGLSARALRGSDTAVYVGQFMHDYEQLQLDAMAHGLITSHSATGTSMTLTSNRISYAFDFRGPSVTLDTACSSSLVALDLACKALLDGDCRLAVAGGANLLLRPELTMSICKASMLSPDGKCKSFDKAANGYVRSEGAGVVLLKKLADAQRDGDPILAVIKASGVNQDGHTVGITVPSGDAQRALLRRSLDRAGIDGAEIQYAEAHGTGTAVGDPIEVGALGDVLGARRDDAAPCVIGSVKSNIGHLESAAGVAGLIKTVMAMNHGVIPGNLHFHEINPAIDLQALRLRVAASQLPWPDTKGGTRKAIVNSFGFGGTNANVVVEEPPRAADHGATQAPVVHGEVKVLVVSSKTEQGLKQLAARYAAFLASTAAAFRRGEHGERGEEASRAELHHICYTAAVRREHHRHRLAVTGSSATELQHALESFVEGRPSTVHVSGRAPEEGRQRLCFVFSGMGTQWAGMGRALYDTEPAFRAAFDRCSAALQVYTGWSLIDRVLAAGDKDGIADTAVAQPAIFAVQVALSELLKTWGIAPSAVIGHSAGEVSAAYVAGALSFEDAVLVVYHRSRLQATTEGMGRMLAVGLSEARLPAYIAGLEAKVSVAAINSDDAITLAGDAEALSAIAERLEAEGVFARFLKVGVPYHSPVMDHLKEPLIQALGSIVATAPHTPLYSTVSGELTRPGDWGAAYWPRNVRDPVLFKAAIQAAARDGARVFLEVAPHAALASSIEKNLAQSGVDGAVVTTLRRDQDDVAMLARTLGSLHASGHEVDFRRLYPRGGRLVSLPNYVWQHATYWREAEEVRRARLKNVSHRGGVSTEGAHPLLGGKLSASAPLWQHALDVQEQRYLADHQVEGDPVYPGAGYVEMALAVAAQRYGRDRITLENITFKRALFLDRDRPTLLESSVGADESSLVIRALDVQSGQWMVHSEAVLVDVAPAAPARDVPVAQLRDRCPSPLDKAAFYDHCRRLGLSYEGHFQAVQRAWVGEGEILVEIAAPEHLAAASEGYLLHPVLLDAALQALLPAVDTSYLPVKIAALHYHRRPSPEAYCHAKITHLDAGVARGDLVLTDRDGAIAVEVRGIELKATRSGSAGESDAASLLYHFCWEERADVVPEDAAAAAAPGTWIVLSDNQGIGPRVARELERRQQSALLVDLGSTEGGASGVRREIRSSDDLVPLLEQCAMTCRGILYLRGLDVPPCEELTAPEVLASCRDTAVVPLLVAQALDRVSWRSPPAVYLVSRGAHQIEASDPAPQPAQGALWGFGRVFASESPAHASTLVDLAEHVDDGLVAAFVRHLLHGAYEQEIALRPGALYSNRLKALGEGALSEYAEQERLPARGRPYRLASHPRSAEGRRWIARTFTLPAPDPGVVTLKVERAALAQRDVERLIQAHGEGTAATLRPVEAGCGCVGIVTQAGPGCRTFAPGSEVVGFAGPGLASHGQAREELLAHKPSCLSADEAVLLPAAYLVAHYALARVANLLPGETVLVHEGADAVGLAAIQLARRAGATVFASARTAAKRARLRAQDVALVMDSTTYTFVDEILAATGGRGVDVALNLLGGQFVSKTLAVLKPMGRFVELGRAPIPSNAALLQQIVARNLSYRGVDLDVLIAENPALCGQLLRELCALFERGELEPIRVRSFPSADVDAAVASLGDDEGSGAIGVAFDSEAQRVAPGLDLPVVDARSTYLVTGGLGALGLEVLRWLVAAGARSVVLVGRSDPAESALAAIDWARAQGAAVTTMRADVADPDDVSRVLGAIAERLPPLGGVVHAAGVLDDGVIAHQSEQRFERVLAPKIKGAWNLHRQTAHLELDLFVLFSSIASVVGWAGQSNYAAANAFMDTLAHHRRAAGKPALSINWGPWAGAGMAASLDARDLRRMKEAGLAALDAPAALSAMERLLRAHVPQAGVFEVDWSSVFKHEIDPARKTVFRSLISASSPGAEADFMEKLSAAPAAEQLPLLAGQVSSQLAAVLGLESASGVDRGTSVFDYGVNSLMAMDLLSRLQAVMKMKLPATLVHKHPTVDAMARCIAEQMTLRSAADSGDVLYWDPRTPDVVVNREVNGRLATLNTSVLHWMHEGHTAHFNVGALLEIDPARFDLRALKTTLDILFTHHDGCRVQIVPGDAGMQAEIVPLGDGVHIAQHDLRGLGYEAGVARMTELNDALHASLTFRRGDPLYRAAYYQIDDATPHRFFLIFHHYISDGWSQKLLAQQFAAVYLKVLNGEAVRLPVKSTTLLDWTRRMLDFAHGEAVRQIPYWLATIERARRCEIADEISPSRQRRIEDYGVHCAALDRDAHDRLNDYCRTHNVELTDLGTYALVKAFSRLTGTESLWVELTTHARAGVFPEVGIPDLFGQISESGAILFELPPGRSAREQIEAVRRQRLEAPNAGIGLRALRFVNQSAEVREAIEERCAPQVGLNFDLADYTSDAGEHSWFRFAREGIGTAQGTHLRRPADEVRLSFYVRLFRHEGRLLLTVAHHRDRFREQTITSLAEVFFSLMLEVVQGGASARPAAPAAEAGVRGVVRRHDARQSAF</sequence>
<feature type="domain" description="PKS/mFAS DH" evidence="12">
    <location>
        <begin position="938"/>
        <end position="1209"/>
    </location>
</feature>
<name>A0A2L0EY44_SORCE</name>
<dbReference type="PROSITE" id="PS52019">
    <property type="entry name" value="PKS_MFAS_DH"/>
    <property type="match status" value="1"/>
</dbReference>